<dbReference type="InterPro" id="IPR000719">
    <property type="entry name" value="Prot_kinase_dom"/>
</dbReference>
<dbReference type="InterPro" id="IPR017441">
    <property type="entry name" value="Protein_kinase_ATP_BS"/>
</dbReference>
<evidence type="ECO:0000256" key="6">
    <source>
        <dbReference type="ARBA" id="ARBA00022840"/>
    </source>
</evidence>
<dbReference type="Proteomes" id="UP000215332">
    <property type="component" value="Chromosome 1"/>
</dbReference>
<organism evidence="11 12">
    <name type="scientific">Cutibacterium granulosum</name>
    <dbReference type="NCBI Taxonomy" id="33011"/>
    <lineage>
        <taxon>Bacteria</taxon>
        <taxon>Bacillati</taxon>
        <taxon>Actinomycetota</taxon>
        <taxon>Actinomycetes</taxon>
        <taxon>Propionibacteriales</taxon>
        <taxon>Propionibacteriaceae</taxon>
        <taxon>Cutibacterium</taxon>
    </lineage>
</organism>
<dbReference type="PROSITE" id="PS50011">
    <property type="entry name" value="PROTEIN_KINASE_DOM"/>
    <property type="match status" value="1"/>
</dbReference>
<keyword evidence="9" id="KW-0812">Transmembrane</keyword>
<keyword evidence="3 11" id="KW-0808">Transferase</keyword>
<sequence length="664" mass="70996">MSSALPFDFGSGYQAIRRIGQGASGRVYEGIDRVHDERIAIKILRSQLDDDPQLVQRFIHERLTLTELDCPRIIAVRDLIVDQGMLGIIMELATGPTLGTKLTTDGPLTPATALAVVVQVAQALVYAHERDVVHRDIKPDNIILTTDSNAEDPGVKVADFGIAKILGGSSTTTHMVGTAHYMAPEFISNNTLSPSVDVYALGVSLYQTLTGQLPFGTEQDNPYAVAQRHLQSIPAMIPGLDKRVWDLISGMLTKNPAHRLSAAEVADQAFGLIPDVKNEPALTVPEGALAPHAMTMLRQPTSLKASPDDEQRLTVKDNNPPDPIELEQLRTLDSPASATILKAGPEPDVEVLGDSVGKDTETKNSWWSNRTHRIIIYAAAILVAATVATVCVMLAGRHRGARQESSKKTVDGLSASLPIQTYPSGLSVGRSVEITGGTLKYTLTYGTIKQPLGGDVLEVIKSGDNCTNVTWDDAATVAPHSPALTLIDAKCGWTISLKTLAQQDPVTVTATLSAKDVTISNQADLQAWLQSQAKATDEVLNDDATNSTAYSLQRLQEMRVKVPSRVKEGSAIPVTILGTWPDGENELTPIYTTPSSPNPTSILTDITGGKEEDLRLTDRCSGAVAITPDGHDVSALHPATCSLGAEIGNYQAQESQITIVAKGS</sequence>
<evidence type="ECO:0000256" key="1">
    <source>
        <dbReference type="ARBA" id="ARBA00010886"/>
    </source>
</evidence>
<reference evidence="11 12" key="1">
    <citation type="submission" date="2017-06" db="EMBL/GenBank/DDBJ databases">
        <authorList>
            <consortium name="Pathogen Informatics"/>
        </authorList>
    </citation>
    <scope>NUCLEOTIDE SEQUENCE [LARGE SCALE GENOMIC DNA]</scope>
    <source>
        <strain evidence="11 12">NCTC11865</strain>
    </source>
</reference>
<feature type="compositionally biased region" description="Basic and acidic residues" evidence="8">
    <location>
        <begin position="306"/>
        <end position="315"/>
    </location>
</feature>
<dbReference type="eggNOG" id="COG0515">
    <property type="taxonomic scope" value="Bacteria"/>
</dbReference>
<dbReference type="EMBL" id="LT906441">
    <property type="protein sequence ID" value="SNV32025.1"/>
    <property type="molecule type" value="Genomic_DNA"/>
</dbReference>
<feature type="region of interest" description="Disordered" evidence="8">
    <location>
        <begin position="302"/>
        <end position="322"/>
    </location>
</feature>
<dbReference type="PROSITE" id="PS00108">
    <property type="entry name" value="PROTEIN_KINASE_ST"/>
    <property type="match status" value="1"/>
</dbReference>
<protein>
    <recommendedName>
        <fullName evidence="2">non-specific serine/threonine protein kinase</fullName>
        <ecNumber evidence="2">2.7.11.1</ecNumber>
    </recommendedName>
</protein>
<dbReference type="Pfam" id="PF00069">
    <property type="entry name" value="Pkinase"/>
    <property type="match status" value="1"/>
</dbReference>
<dbReference type="GO" id="GO:0004674">
    <property type="term" value="F:protein serine/threonine kinase activity"/>
    <property type="evidence" value="ECO:0007669"/>
    <property type="project" value="UniProtKB-EC"/>
</dbReference>
<keyword evidence="6 7" id="KW-0067">ATP-binding</keyword>
<evidence type="ECO:0000256" key="2">
    <source>
        <dbReference type="ARBA" id="ARBA00012513"/>
    </source>
</evidence>
<dbReference type="PROSITE" id="PS00107">
    <property type="entry name" value="PROTEIN_KINASE_ATP"/>
    <property type="match status" value="1"/>
</dbReference>
<dbReference type="EC" id="2.7.11.1" evidence="2"/>
<feature type="binding site" evidence="7">
    <location>
        <position position="42"/>
    </location>
    <ligand>
        <name>ATP</name>
        <dbReference type="ChEBI" id="CHEBI:30616"/>
    </ligand>
</feature>
<feature type="transmembrane region" description="Helical" evidence="9">
    <location>
        <begin position="374"/>
        <end position="395"/>
    </location>
</feature>
<dbReference type="InterPro" id="IPR050660">
    <property type="entry name" value="NEK_Ser/Thr_kinase"/>
</dbReference>
<gene>
    <name evidence="11" type="primary">prkC_1</name>
    <name evidence="11" type="ORF">SAMEA4412665_00719</name>
</gene>
<evidence type="ECO:0000313" key="12">
    <source>
        <dbReference type="Proteomes" id="UP000215332"/>
    </source>
</evidence>
<evidence type="ECO:0000259" key="10">
    <source>
        <dbReference type="PROSITE" id="PS50011"/>
    </source>
</evidence>
<feature type="domain" description="Protein kinase" evidence="10">
    <location>
        <begin position="13"/>
        <end position="271"/>
    </location>
</feature>
<evidence type="ECO:0000256" key="7">
    <source>
        <dbReference type="PROSITE-ProRule" id="PRU10141"/>
    </source>
</evidence>
<name>A0A239WBP8_9ACTN</name>
<evidence type="ECO:0000256" key="3">
    <source>
        <dbReference type="ARBA" id="ARBA00022679"/>
    </source>
</evidence>
<dbReference type="CDD" id="cd14014">
    <property type="entry name" value="STKc_PknB_like"/>
    <property type="match status" value="1"/>
</dbReference>
<dbReference type="AlphaFoldDB" id="A0A239WBP8"/>
<dbReference type="Gene3D" id="1.10.510.10">
    <property type="entry name" value="Transferase(Phosphotransferase) domain 1"/>
    <property type="match status" value="1"/>
</dbReference>
<keyword evidence="4 7" id="KW-0547">Nucleotide-binding</keyword>
<dbReference type="GO" id="GO:0005524">
    <property type="term" value="F:ATP binding"/>
    <property type="evidence" value="ECO:0007669"/>
    <property type="project" value="UniProtKB-UniRule"/>
</dbReference>
<accession>A0A239WBP8</accession>
<dbReference type="PANTHER" id="PTHR43671">
    <property type="entry name" value="SERINE/THREONINE-PROTEIN KINASE NEK"/>
    <property type="match status" value="1"/>
</dbReference>
<evidence type="ECO:0000256" key="4">
    <source>
        <dbReference type="ARBA" id="ARBA00022741"/>
    </source>
</evidence>
<evidence type="ECO:0000256" key="5">
    <source>
        <dbReference type="ARBA" id="ARBA00022777"/>
    </source>
</evidence>
<dbReference type="KEGG" id="cgrn:4412665_00719"/>
<dbReference type="SMART" id="SM00220">
    <property type="entry name" value="S_TKc"/>
    <property type="match status" value="1"/>
</dbReference>
<proteinExistence type="inferred from homology"/>
<dbReference type="SUPFAM" id="SSF56112">
    <property type="entry name" value="Protein kinase-like (PK-like)"/>
    <property type="match status" value="1"/>
</dbReference>
<dbReference type="PANTHER" id="PTHR43671:SF13">
    <property type="entry name" value="SERINE_THREONINE-PROTEIN KINASE NEK2"/>
    <property type="match status" value="1"/>
</dbReference>
<keyword evidence="5 11" id="KW-0418">Kinase</keyword>
<comment type="similarity">
    <text evidence="1">Belongs to the protein kinase superfamily. NEK Ser/Thr protein kinase family. NIMA subfamily.</text>
</comment>
<dbReference type="InterPro" id="IPR008271">
    <property type="entry name" value="Ser/Thr_kinase_AS"/>
</dbReference>
<keyword evidence="9" id="KW-1133">Transmembrane helix</keyword>
<evidence type="ECO:0000256" key="8">
    <source>
        <dbReference type="SAM" id="MobiDB-lite"/>
    </source>
</evidence>
<evidence type="ECO:0000256" key="9">
    <source>
        <dbReference type="SAM" id="Phobius"/>
    </source>
</evidence>
<dbReference type="InterPro" id="IPR011009">
    <property type="entry name" value="Kinase-like_dom_sf"/>
</dbReference>
<evidence type="ECO:0000313" key="11">
    <source>
        <dbReference type="EMBL" id="SNV32025.1"/>
    </source>
</evidence>
<keyword evidence="9" id="KW-0472">Membrane</keyword>